<reference evidence="2" key="1">
    <citation type="journal article" date="2021" name="PeerJ">
        <title>Extensive microbial diversity within the chicken gut microbiome revealed by metagenomics and culture.</title>
        <authorList>
            <person name="Gilroy R."/>
            <person name="Ravi A."/>
            <person name="Getino M."/>
            <person name="Pursley I."/>
            <person name="Horton D.L."/>
            <person name="Alikhan N.F."/>
            <person name="Baker D."/>
            <person name="Gharbi K."/>
            <person name="Hall N."/>
            <person name="Watson M."/>
            <person name="Adriaenssens E.M."/>
            <person name="Foster-Nyarko E."/>
            <person name="Jarju S."/>
            <person name="Secka A."/>
            <person name="Antonio M."/>
            <person name="Oren A."/>
            <person name="Chaudhuri R.R."/>
            <person name="La Ragione R."/>
            <person name="Hildebrand F."/>
            <person name="Pallen M.J."/>
        </authorList>
    </citation>
    <scope>NUCLEOTIDE SEQUENCE</scope>
    <source>
        <strain evidence="2">ChiHecolR3B27-1887</strain>
    </source>
</reference>
<dbReference type="Gene3D" id="3.30.360.10">
    <property type="entry name" value="Dihydrodipicolinate Reductase, domain 2"/>
    <property type="match status" value="1"/>
</dbReference>
<dbReference type="PANTHER" id="PTHR43054">
    <property type="match status" value="1"/>
</dbReference>
<protein>
    <submittedName>
        <fullName evidence="2">Gfo/Idh/MocA family oxidoreductase</fullName>
    </submittedName>
</protein>
<dbReference type="AlphaFoldDB" id="A0A9D2IPF2"/>
<evidence type="ECO:0000313" key="3">
    <source>
        <dbReference type="Proteomes" id="UP000824029"/>
    </source>
</evidence>
<dbReference type="EMBL" id="DXBZ01000082">
    <property type="protein sequence ID" value="HIZ18344.1"/>
    <property type="molecule type" value="Genomic_DNA"/>
</dbReference>
<dbReference type="PANTHER" id="PTHR43054:SF1">
    <property type="entry name" value="SCYLLO-INOSITOL 2-DEHYDROGENASE (NADP(+)) IOLU"/>
    <property type="match status" value="1"/>
</dbReference>
<dbReference type="InterPro" id="IPR055170">
    <property type="entry name" value="GFO_IDH_MocA-like_dom"/>
</dbReference>
<dbReference type="Proteomes" id="UP000824029">
    <property type="component" value="Unassembled WGS sequence"/>
</dbReference>
<evidence type="ECO:0000259" key="1">
    <source>
        <dbReference type="Pfam" id="PF22725"/>
    </source>
</evidence>
<reference evidence="2" key="2">
    <citation type="submission" date="2021-04" db="EMBL/GenBank/DDBJ databases">
        <authorList>
            <person name="Gilroy R."/>
        </authorList>
    </citation>
    <scope>NUCLEOTIDE SEQUENCE</scope>
    <source>
        <strain evidence="2">ChiHecolR3B27-1887</strain>
    </source>
</reference>
<dbReference type="Pfam" id="PF22725">
    <property type="entry name" value="GFO_IDH_MocA_C3"/>
    <property type="match status" value="1"/>
</dbReference>
<accession>A0A9D2IPF2</accession>
<proteinExistence type="predicted"/>
<comment type="caution">
    <text evidence="2">The sequence shown here is derived from an EMBL/GenBank/DDBJ whole genome shotgun (WGS) entry which is preliminary data.</text>
</comment>
<name>A0A9D2IPF2_9ACTN</name>
<feature type="domain" description="GFO/IDH/MocA-like oxidoreductase" evidence="1">
    <location>
        <begin position="15"/>
        <end position="118"/>
    </location>
</feature>
<dbReference type="SUPFAM" id="SSF55347">
    <property type="entry name" value="Glyceraldehyde-3-phosphate dehydrogenase-like, C-terminal domain"/>
    <property type="match status" value="1"/>
</dbReference>
<feature type="non-terminal residue" evidence="2">
    <location>
        <position position="1"/>
    </location>
</feature>
<evidence type="ECO:0000313" key="2">
    <source>
        <dbReference type="EMBL" id="HIZ18344.1"/>
    </source>
</evidence>
<organism evidence="2 3">
    <name type="scientific">Candidatus Olsenella stercoravium</name>
    <dbReference type="NCBI Taxonomy" id="2838713"/>
    <lineage>
        <taxon>Bacteria</taxon>
        <taxon>Bacillati</taxon>
        <taxon>Actinomycetota</taxon>
        <taxon>Coriobacteriia</taxon>
        <taxon>Coriobacteriales</taxon>
        <taxon>Atopobiaceae</taxon>
        <taxon>Olsenella</taxon>
    </lineage>
</organism>
<gene>
    <name evidence="2" type="ORF">IAA22_04450</name>
</gene>
<sequence length="212" mass="22865">GAVRLATLRFSKVTSRMARLRAGERLNVFDPALAGGALMDIGVYCVEPAVALFGRPRAVRALAVTADVPGCAEDDPCRTVDLAGEALLDYGDKIVSLSYGKMSDDLLPSQIEGEEGTLLWDQTSCPVNPRVHIHEDKGLIFRMEGMSAQPVAVEVPDNDMVCEIDDFVAAVRGDEGARAACERFERVTVDSLAVMDEIRRQVGVRFPADAVA</sequence>